<dbReference type="EMBL" id="JAPDFW010000107">
    <property type="protein sequence ID" value="KAJ5069192.1"/>
    <property type="molecule type" value="Genomic_DNA"/>
</dbReference>
<feature type="compositionally biased region" description="Low complexity" evidence="3">
    <location>
        <begin position="152"/>
        <end position="163"/>
    </location>
</feature>
<dbReference type="PROSITE" id="PS50102">
    <property type="entry name" value="RRM"/>
    <property type="match status" value="1"/>
</dbReference>
<evidence type="ECO:0000313" key="5">
    <source>
        <dbReference type="EMBL" id="KAJ5069192.1"/>
    </source>
</evidence>
<dbReference type="InterPro" id="IPR012677">
    <property type="entry name" value="Nucleotide-bd_a/b_plait_sf"/>
</dbReference>
<dbReference type="SMART" id="SM00360">
    <property type="entry name" value="RRM"/>
    <property type="match status" value="1"/>
</dbReference>
<feature type="compositionally biased region" description="Basic and acidic residues" evidence="3">
    <location>
        <begin position="380"/>
        <end position="392"/>
    </location>
</feature>
<dbReference type="Pfam" id="PF00076">
    <property type="entry name" value="RRM_1"/>
    <property type="match status" value="1"/>
</dbReference>
<keyword evidence="1 2" id="KW-0694">RNA-binding</keyword>
<sequence length="510" mass="61800">MEIIIHFMMTNINYIFNKLKIKIKLKIKMKIKLKIKMKIKLKIKLKIKIKIKLKIKIKIKIKNQNQYQNQYQNQNQNQNQYQYQNQIQNQNQYQNQNEFNQNQQIEEKENQVQEQLNPIYYQNRNQNQNLNQNQIQNLNRNSFEKEKNEYFSSNQRRNRSSSQEKQFNNEKELEQTEFHLNIQNNEDSEKKELPAKIKTTKTPTRVLFIRNIAFEATKKDVEETFKKYGDIKLIHDLITKRGLVFVIYYDLRAAMVARRRLQDFDICGRKIDIHFSISYPVFNSETPNHGQLLLALKNTRRLLRNKDVEHLFTVWGEIRRIQDYNNDDFSKILEYYDTRATDKAIKKANRRILNGRLEIEYFPDKEEDYEGERTSTQNDSDSKTPDSKKNQEEIPLIPQMNPMNFPPQNIPLNQPIFNPQNLQHMNRRPNPNLNQYRSNEQFIPNNPNFPNFPNNQFPPQNAQFQQNPRYNEPRNNPQFLRHFDPKINQQQRNPNFFQKDQNNQRIRNHY</sequence>
<dbReference type="AlphaFoldDB" id="A0A9Q0R6K7"/>
<gene>
    <name evidence="5" type="ORF">M0811_11810</name>
</gene>
<reference evidence="5" key="1">
    <citation type="submission" date="2022-10" db="EMBL/GenBank/DDBJ databases">
        <title>Novel sulphate-reducing endosymbionts in the free-living metamonad Anaeramoeba.</title>
        <authorList>
            <person name="Jerlstrom-Hultqvist J."/>
            <person name="Cepicka I."/>
            <person name="Gallot-Lavallee L."/>
            <person name="Salas-Leiva D."/>
            <person name="Curtis B.A."/>
            <person name="Zahonova K."/>
            <person name="Pipaliya S."/>
            <person name="Dacks J."/>
            <person name="Roger A.J."/>
        </authorList>
    </citation>
    <scope>NUCLEOTIDE SEQUENCE</scope>
    <source>
        <strain evidence="5">BMAN</strain>
    </source>
</reference>
<evidence type="ECO:0000256" key="3">
    <source>
        <dbReference type="SAM" id="MobiDB-lite"/>
    </source>
</evidence>
<evidence type="ECO:0000259" key="4">
    <source>
        <dbReference type="PROSITE" id="PS50102"/>
    </source>
</evidence>
<feature type="compositionally biased region" description="Low complexity" evidence="3">
    <location>
        <begin position="441"/>
        <end position="468"/>
    </location>
</feature>
<keyword evidence="6" id="KW-1185">Reference proteome</keyword>
<feature type="compositionally biased region" description="Polar residues" evidence="3">
    <location>
        <begin position="487"/>
        <end position="510"/>
    </location>
</feature>
<dbReference type="Proteomes" id="UP001149090">
    <property type="component" value="Unassembled WGS sequence"/>
</dbReference>
<protein>
    <submittedName>
        <fullName evidence="5">Protein mei2-like 4</fullName>
    </submittedName>
</protein>
<dbReference type="PANTHER" id="PTHR23189">
    <property type="entry name" value="RNA RECOGNITION MOTIF-CONTAINING"/>
    <property type="match status" value="1"/>
</dbReference>
<dbReference type="InterPro" id="IPR035979">
    <property type="entry name" value="RBD_domain_sf"/>
</dbReference>
<evidence type="ECO:0000313" key="6">
    <source>
        <dbReference type="Proteomes" id="UP001149090"/>
    </source>
</evidence>
<evidence type="ECO:0000256" key="1">
    <source>
        <dbReference type="ARBA" id="ARBA00022884"/>
    </source>
</evidence>
<dbReference type="OrthoDB" id="439808at2759"/>
<name>A0A9Q0R6K7_ANAIG</name>
<dbReference type="SUPFAM" id="SSF54928">
    <property type="entry name" value="RNA-binding domain, RBD"/>
    <property type="match status" value="1"/>
</dbReference>
<proteinExistence type="predicted"/>
<dbReference type="GO" id="GO:0003723">
    <property type="term" value="F:RNA binding"/>
    <property type="evidence" value="ECO:0007669"/>
    <property type="project" value="UniProtKB-UniRule"/>
</dbReference>
<dbReference type="InterPro" id="IPR000504">
    <property type="entry name" value="RRM_dom"/>
</dbReference>
<feature type="region of interest" description="Disordered" evidence="3">
    <location>
        <begin position="148"/>
        <end position="174"/>
    </location>
</feature>
<feature type="region of interest" description="Disordered" evidence="3">
    <location>
        <begin position="364"/>
        <end position="510"/>
    </location>
</feature>
<feature type="domain" description="RRM" evidence="4">
    <location>
        <begin position="205"/>
        <end position="278"/>
    </location>
</feature>
<organism evidence="5 6">
    <name type="scientific">Anaeramoeba ignava</name>
    <name type="common">Anaerobic marine amoeba</name>
    <dbReference type="NCBI Taxonomy" id="1746090"/>
    <lineage>
        <taxon>Eukaryota</taxon>
        <taxon>Metamonada</taxon>
        <taxon>Anaeramoebidae</taxon>
        <taxon>Anaeramoeba</taxon>
    </lineage>
</organism>
<feature type="compositionally biased region" description="Polar residues" evidence="3">
    <location>
        <begin position="415"/>
        <end position="440"/>
    </location>
</feature>
<evidence type="ECO:0000256" key="2">
    <source>
        <dbReference type="PROSITE-ProRule" id="PRU00176"/>
    </source>
</evidence>
<accession>A0A9Q0R6K7</accession>
<comment type="caution">
    <text evidence="5">The sequence shown here is derived from an EMBL/GenBank/DDBJ whole genome shotgun (WGS) entry which is preliminary data.</text>
</comment>
<dbReference type="Gene3D" id="3.30.70.330">
    <property type="match status" value="1"/>
</dbReference>